<evidence type="ECO:0000259" key="5">
    <source>
        <dbReference type="Pfam" id="PF08245"/>
    </source>
</evidence>
<evidence type="ECO:0000256" key="3">
    <source>
        <dbReference type="ARBA" id="ARBA00022840"/>
    </source>
</evidence>
<proteinExistence type="predicted"/>
<dbReference type="GO" id="GO:0005524">
    <property type="term" value="F:ATP binding"/>
    <property type="evidence" value="ECO:0007669"/>
    <property type="project" value="UniProtKB-KW"/>
</dbReference>
<feature type="domain" description="Mur ligase central" evidence="5">
    <location>
        <begin position="102"/>
        <end position="253"/>
    </location>
</feature>
<dbReference type="InterPro" id="IPR004101">
    <property type="entry name" value="Mur_ligase_C"/>
</dbReference>
<keyword evidence="1 6" id="KW-0436">Ligase</keyword>
<dbReference type="PANTHER" id="PTHR43024:SF1">
    <property type="entry name" value="UDP-N-ACETYLMURAMOYL-TRIPEPTIDE--D-ALANYL-D-ALANINE LIGASE"/>
    <property type="match status" value="1"/>
</dbReference>
<protein>
    <submittedName>
        <fullName evidence="6">UDP-N-acetylmuramoylalanyl-D-glutamyl-2, 6-diaminopimelate/D-alanyl-D-alanyl ligase, UDP-N-acetylmuramoyl-tripeptide--D-alanyl-D-alanine ligase</fullName>
        <ecNumber evidence="6">6.3.2.10</ecNumber>
    </submittedName>
</protein>
<dbReference type="AlphaFoldDB" id="A0A0H4T6V1"/>
<evidence type="ECO:0000313" key="6">
    <source>
        <dbReference type="EMBL" id="AKQ02430.1"/>
    </source>
</evidence>
<dbReference type="EC" id="6.3.2.10" evidence="6"/>
<dbReference type="InterPro" id="IPR036565">
    <property type="entry name" value="Mur-like_cat_sf"/>
</dbReference>
<dbReference type="InterPro" id="IPR013221">
    <property type="entry name" value="Mur_ligase_cen"/>
</dbReference>
<evidence type="ECO:0000259" key="4">
    <source>
        <dbReference type="Pfam" id="PF02875"/>
    </source>
</evidence>
<name>A0A0H4T6V1_9BACT</name>
<dbReference type="InterPro" id="IPR036615">
    <property type="entry name" value="Mur_ligase_C_dom_sf"/>
</dbReference>
<dbReference type="SUPFAM" id="SSF53623">
    <property type="entry name" value="MurD-like peptide ligases, catalytic domain"/>
    <property type="match status" value="1"/>
</dbReference>
<dbReference type="Pfam" id="PF02875">
    <property type="entry name" value="Mur_ligase_C"/>
    <property type="match status" value="1"/>
</dbReference>
<evidence type="ECO:0000256" key="2">
    <source>
        <dbReference type="ARBA" id="ARBA00022741"/>
    </source>
</evidence>
<dbReference type="PANTHER" id="PTHR43024">
    <property type="entry name" value="UDP-N-ACETYLMURAMOYL-TRIPEPTIDE--D-ALANYL-D-ALANINE LIGASE"/>
    <property type="match status" value="1"/>
</dbReference>
<dbReference type="Gene3D" id="3.90.190.20">
    <property type="entry name" value="Mur ligase, C-terminal domain"/>
    <property type="match status" value="1"/>
</dbReference>
<dbReference type="Pfam" id="PF08245">
    <property type="entry name" value="Mur_ligase_M"/>
    <property type="match status" value="1"/>
</dbReference>
<feature type="domain" description="Mur ligase C-terminal" evidence="4">
    <location>
        <begin position="276"/>
        <end position="400"/>
    </location>
</feature>
<sequence length="433" mass="47098">MRKQILRLAEFLLKILAKLTLKRFKPRIIGVTGNAGKTSTKQAIYTVLKHGTDLRVRVSGGSLNTEIGFPLSILGDYRESGGLLFGIGVIAKGLLQLVSPFARRNYPEILILEYGTEKPGDIEKLINICRPDIGVVTVIGSVPVHIEFYESVDAVIEEKSNLIKDLGPAGKAVLNIDDPRVFGMREIANTEVITFGFDSSADVRITEFKNKSKDGKPFGMMIKLGVLKNNATVEIDGVFGRSQAYAVAAATAVGLAERINLTKIVDTLALYEGVKGRVKLIPGIKGSFILDDSYNSSPLSAAAALEILDDLDAKRKVAVIGDMLELGVHTEGAHRDLGRHAARVVDYLVTVGARAEFIAEGALERGFPENKIGRFDTSDSAKTAVQELIKEGDLVLVKGSQGIRMEKIVLEIMAEPQRAKELLVRQYGKWLKG</sequence>
<dbReference type="SUPFAM" id="SSF53244">
    <property type="entry name" value="MurD-like peptide ligases, peptide-binding domain"/>
    <property type="match status" value="1"/>
</dbReference>
<keyword evidence="2" id="KW-0547">Nucleotide-binding</keyword>
<keyword evidence="3" id="KW-0067">ATP-binding</keyword>
<accession>A0A0H4T6V1</accession>
<dbReference type="InterPro" id="IPR051046">
    <property type="entry name" value="MurCDEF_CellWall_CoF430Synth"/>
</dbReference>
<dbReference type="EMBL" id="KT007000">
    <property type="protein sequence ID" value="AKQ02430.1"/>
    <property type="molecule type" value="Genomic_DNA"/>
</dbReference>
<dbReference type="GO" id="GO:0047480">
    <property type="term" value="F:UDP-N-acetylmuramoyl-tripeptide-D-alanyl-D-alanine ligase activity"/>
    <property type="evidence" value="ECO:0007669"/>
    <property type="project" value="UniProtKB-EC"/>
</dbReference>
<reference evidence="6" key="1">
    <citation type="journal article" date="2015" name="ISME J.">
        <title>Aquifer environment selects for microbial species cohorts in sediment and groundwater.</title>
        <authorList>
            <person name="Hug L.A."/>
            <person name="Thomas B.C."/>
            <person name="Brown C.T."/>
            <person name="Frischkorn K.R."/>
            <person name="Williams K.H."/>
            <person name="Tringe S.G."/>
            <person name="Banfield J.F."/>
        </authorList>
    </citation>
    <scope>NUCLEOTIDE SEQUENCE</scope>
</reference>
<organism evidence="6">
    <name type="scientific">uncultured Parcubacteria bacterium Rifle_16ft_4_minimus_37647</name>
    <dbReference type="NCBI Taxonomy" id="1665140"/>
    <lineage>
        <taxon>Bacteria</taxon>
        <taxon>Candidatus Parcubacteria</taxon>
        <taxon>environmental samples</taxon>
    </lineage>
</organism>
<evidence type="ECO:0000256" key="1">
    <source>
        <dbReference type="ARBA" id="ARBA00022598"/>
    </source>
</evidence>
<dbReference type="Gene3D" id="3.40.1190.10">
    <property type="entry name" value="Mur-like, catalytic domain"/>
    <property type="match status" value="1"/>
</dbReference>